<dbReference type="Proteomes" id="UP000504635">
    <property type="component" value="Unplaced"/>
</dbReference>
<comment type="similarity">
    <text evidence="2">Belongs to the NOP16 family.</text>
</comment>
<organism evidence="5 6">
    <name type="scientific">Sitophilus oryzae</name>
    <name type="common">Rice weevil</name>
    <name type="synonym">Curculio oryzae</name>
    <dbReference type="NCBI Taxonomy" id="7048"/>
    <lineage>
        <taxon>Eukaryota</taxon>
        <taxon>Metazoa</taxon>
        <taxon>Ecdysozoa</taxon>
        <taxon>Arthropoda</taxon>
        <taxon>Hexapoda</taxon>
        <taxon>Insecta</taxon>
        <taxon>Pterygota</taxon>
        <taxon>Neoptera</taxon>
        <taxon>Endopterygota</taxon>
        <taxon>Coleoptera</taxon>
        <taxon>Polyphaga</taxon>
        <taxon>Cucujiformia</taxon>
        <taxon>Curculionidae</taxon>
        <taxon>Dryophthorinae</taxon>
        <taxon>Sitophilus</taxon>
    </lineage>
</organism>
<evidence type="ECO:0000256" key="4">
    <source>
        <dbReference type="ARBA" id="ARBA00023242"/>
    </source>
</evidence>
<dbReference type="FunCoup" id="A0A6J2Y984">
    <property type="interactions" value="1532"/>
</dbReference>
<keyword evidence="5" id="KW-1185">Reference proteome</keyword>
<name>A0A6J2Y984_SITOR</name>
<reference evidence="6" key="1">
    <citation type="submission" date="2025-08" db="UniProtKB">
        <authorList>
            <consortium name="RefSeq"/>
        </authorList>
    </citation>
    <scope>IDENTIFICATION</scope>
    <source>
        <tissue evidence="6">Gonads</tissue>
    </source>
</reference>
<dbReference type="GeneID" id="115885098"/>
<evidence type="ECO:0000313" key="5">
    <source>
        <dbReference type="Proteomes" id="UP000504635"/>
    </source>
</evidence>
<dbReference type="PANTHER" id="PTHR13243:SF1">
    <property type="entry name" value="NUCLEOLAR PROTEIN 16"/>
    <property type="match status" value="1"/>
</dbReference>
<dbReference type="InterPro" id="IPR019002">
    <property type="entry name" value="Ribosome_biogenesis_Nop16"/>
</dbReference>
<sequence>MPRLRKQRRRKTYKHNINRKRLRNKIEGVGNISCKEIKNAWDKKKSVQSNLEEMGLSYDPNKTIEIPKRKKQLKEALGASEGTEWKAEEIKQNSKNYVVKALESEAKAPREKRFQLPKGQVEWITYLLRKYGKDYKAMARDRKNYYQETWKQLRQKIRTFKKIPVQYNKYLQENGLTASDTEEPEISDDEL</sequence>
<proteinExistence type="inferred from homology"/>
<dbReference type="InParanoid" id="A0A6J2Y984"/>
<dbReference type="OrthoDB" id="285729at2759"/>
<evidence type="ECO:0000313" key="6">
    <source>
        <dbReference type="RefSeq" id="XP_030759744.1"/>
    </source>
</evidence>
<dbReference type="GO" id="GO:0042273">
    <property type="term" value="P:ribosomal large subunit biogenesis"/>
    <property type="evidence" value="ECO:0007669"/>
    <property type="project" value="TreeGrafter"/>
</dbReference>
<comment type="subcellular location">
    <subcellularLocation>
        <location evidence="1">Nucleus</location>
        <location evidence="1">Nucleolus</location>
    </subcellularLocation>
</comment>
<dbReference type="KEGG" id="soy:115885098"/>
<evidence type="ECO:0000256" key="1">
    <source>
        <dbReference type="ARBA" id="ARBA00004604"/>
    </source>
</evidence>
<dbReference type="Pfam" id="PF09420">
    <property type="entry name" value="Nop16"/>
    <property type="match status" value="1"/>
</dbReference>
<protein>
    <recommendedName>
        <fullName evidence="3">Nucleolar protein 16</fullName>
    </recommendedName>
</protein>
<dbReference type="RefSeq" id="XP_030759744.1">
    <property type="nucleotide sequence ID" value="XM_030903884.1"/>
</dbReference>
<evidence type="ECO:0000256" key="3">
    <source>
        <dbReference type="ARBA" id="ARBA00015522"/>
    </source>
</evidence>
<dbReference type="PANTHER" id="PTHR13243">
    <property type="entry name" value="HSPC111 PROTEIN-RELATED"/>
    <property type="match status" value="1"/>
</dbReference>
<accession>A0A6J2Y984</accession>
<evidence type="ECO:0000256" key="2">
    <source>
        <dbReference type="ARBA" id="ARBA00008479"/>
    </source>
</evidence>
<gene>
    <name evidence="6" type="primary">LOC115885098</name>
</gene>
<dbReference type="AlphaFoldDB" id="A0A6J2Y984"/>
<keyword evidence="4" id="KW-0539">Nucleus</keyword>
<dbReference type="GO" id="GO:0005730">
    <property type="term" value="C:nucleolus"/>
    <property type="evidence" value="ECO:0007669"/>
    <property type="project" value="UniProtKB-SubCell"/>
</dbReference>